<comment type="similarity">
    <text evidence="2">Belongs to the ABC transporter superfamily. ABCG family. Eye pigment precursor importer (TC 3.A.1.204) subfamily.</text>
</comment>
<dbReference type="PANTHER" id="PTHR48041:SF78">
    <property type="entry name" value="ABC TRANSPORTER EXPRESSED IN TRACHEA, ISOFORM A"/>
    <property type="match status" value="1"/>
</dbReference>
<dbReference type="PROSITE" id="PS00211">
    <property type="entry name" value="ABC_TRANSPORTER_1"/>
    <property type="match status" value="1"/>
</dbReference>
<keyword evidence="5" id="KW-0547">Nucleotide-binding</keyword>
<feature type="transmembrane region" description="Helical" evidence="10">
    <location>
        <begin position="863"/>
        <end position="883"/>
    </location>
</feature>
<dbReference type="PROSITE" id="PS50893">
    <property type="entry name" value="ABC_TRANSPORTER_2"/>
    <property type="match status" value="1"/>
</dbReference>
<dbReference type="InterPro" id="IPR050352">
    <property type="entry name" value="ABCG_transporters"/>
</dbReference>
<feature type="domain" description="ABC transporter" evidence="11">
    <location>
        <begin position="435"/>
        <end position="666"/>
    </location>
</feature>
<evidence type="ECO:0000259" key="11">
    <source>
        <dbReference type="PROSITE" id="PS50893"/>
    </source>
</evidence>
<dbReference type="InterPro" id="IPR003439">
    <property type="entry name" value="ABC_transporter-like_ATP-bd"/>
</dbReference>
<protein>
    <submittedName>
        <fullName evidence="12">ATP-binding cassette sub-family G member 1</fullName>
    </submittedName>
</protein>
<feature type="transmembrane region" description="Helical" evidence="10">
    <location>
        <begin position="935"/>
        <end position="957"/>
    </location>
</feature>
<feature type="region of interest" description="Disordered" evidence="9">
    <location>
        <begin position="286"/>
        <end position="309"/>
    </location>
</feature>
<feature type="compositionally biased region" description="Basic and acidic residues" evidence="9">
    <location>
        <begin position="693"/>
        <end position="702"/>
    </location>
</feature>
<feature type="transmembrane region" description="Helical" evidence="10">
    <location>
        <begin position="1044"/>
        <end position="1064"/>
    </location>
</feature>
<evidence type="ECO:0000313" key="12">
    <source>
        <dbReference type="EMBL" id="MDE45158.1"/>
    </source>
</evidence>
<gene>
    <name evidence="12" type="primary">ABCG1_0</name>
    <name evidence="12" type="ORF">g.14929</name>
</gene>
<feature type="compositionally biased region" description="Basic and acidic residues" evidence="9">
    <location>
        <begin position="168"/>
        <end position="183"/>
    </location>
</feature>
<name>A0A6G1S460_9ACAR</name>
<dbReference type="Pfam" id="PF00005">
    <property type="entry name" value="ABC_tran"/>
    <property type="match status" value="1"/>
</dbReference>
<dbReference type="InterPro" id="IPR003593">
    <property type="entry name" value="AAA+_ATPase"/>
</dbReference>
<dbReference type="GO" id="GO:0005886">
    <property type="term" value="C:plasma membrane"/>
    <property type="evidence" value="ECO:0007669"/>
    <property type="project" value="TreeGrafter"/>
</dbReference>
<keyword evidence="6 12" id="KW-0067">ATP-binding</keyword>
<dbReference type="EMBL" id="GGYP01000387">
    <property type="protein sequence ID" value="MDE45158.1"/>
    <property type="molecule type" value="Transcribed_RNA"/>
</dbReference>
<feature type="compositionally biased region" description="Low complexity" evidence="9">
    <location>
        <begin position="37"/>
        <end position="47"/>
    </location>
</feature>
<keyword evidence="8 10" id="KW-0472">Membrane</keyword>
<evidence type="ECO:0000256" key="1">
    <source>
        <dbReference type="ARBA" id="ARBA00004141"/>
    </source>
</evidence>
<reference evidence="12" key="1">
    <citation type="submission" date="2018-10" db="EMBL/GenBank/DDBJ databases">
        <title>Transcriptome assembly of Aceria tosichella (Wheat curl mite) Type 2.</title>
        <authorList>
            <person name="Scully E.D."/>
            <person name="Geib S.M."/>
            <person name="Palmer N.A."/>
            <person name="Gupta A.K."/>
            <person name="Sarath G."/>
            <person name="Tatineni S."/>
        </authorList>
    </citation>
    <scope>NUCLEOTIDE SEQUENCE</scope>
    <source>
        <strain evidence="12">LincolnNE</strain>
    </source>
</reference>
<feature type="transmembrane region" description="Helical" evidence="10">
    <location>
        <begin position="1317"/>
        <end position="1339"/>
    </location>
</feature>
<accession>A0A6G1S460</accession>
<feature type="transmembrane region" description="Helical" evidence="10">
    <location>
        <begin position="1013"/>
        <end position="1038"/>
    </location>
</feature>
<dbReference type="InterPro" id="IPR017871">
    <property type="entry name" value="ABC_transporter-like_CS"/>
</dbReference>
<feature type="compositionally biased region" description="Low complexity" evidence="9">
    <location>
        <begin position="289"/>
        <end position="299"/>
    </location>
</feature>
<feature type="region of interest" description="Disordered" evidence="9">
    <location>
        <begin position="1"/>
        <end position="120"/>
    </location>
</feature>
<proteinExistence type="inferred from homology"/>
<dbReference type="PANTHER" id="PTHR48041">
    <property type="entry name" value="ABC TRANSPORTER G FAMILY MEMBER 28"/>
    <property type="match status" value="1"/>
</dbReference>
<keyword evidence="3" id="KW-0813">Transport</keyword>
<keyword evidence="7 10" id="KW-1133">Transmembrane helix</keyword>
<feature type="compositionally biased region" description="Basic residues" evidence="9">
    <location>
        <begin position="50"/>
        <end position="63"/>
    </location>
</feature>
<evidence type="ECO:0000256" key="5">
    <source>
        <dbReference type="ARBA" id="ARBA00022741"/>
    </source>
</evidence>
<dbReference type="GO" id="GO:0016887">
    <property type="term" value="F:ATP hydrolysis activity"/>
    <property type="evidence" value="ECO:0007669"/>
    <property type="project" value="InterPro"/>
</dbReference>
<evidence type="ECO:0000256" key="10">
    <source>
        <dbReference type="SAM" id="Phobius"/>
    </source>
</evidence>
<dbReference type="SUPFAM" id="SSF52540">
    <property type="entry name" value="P-loop containing nucleoside triphosphate hydrolases"/>
    <property type="match status" value="1"/>
</dbReference>
<feature type="region of interest" description="Disordered" evidence="9">
    <location>
        <begin position="158"/>
        <end position="183"/>
    </location>
</feature>
<evidence type="ECO:0000256" key="3">
    <source>
        <dbReference type="ARBA" id="ARBA00022448"/>
    </source>
</evidence>
<dbReference type="Pfam" id="PF01061">
    <property type="entry name" value="ABC2_membrane"/>
    <property type="match status" value="1"/>
</dbReference>
<dbReference type="SMART" id="SM00382">
    <property type="entry name" value="AAA"/>
    <property type="match status" value="1"/>
</dbReference>
<dbReference type="GO" id="GO:0140359">
    <property type="term" value="F:ABC-type transporter activity"/>
    <property type="evidence" value="ECO:0007669"/>
    <property type="project" value="InterPro"/>
</dbReference>
<evidence type="ECO:0000256" key="4">
    <source>
        <dbReference type="ARBA" id="ARBA00022692"/>
    </source>
</evidence>
<evidence type="ECO:0000256" key="8">
    <source>
        <dbReference type="ARBA" id="ARBA00023136"/>
    </source>
</evidence>
<comment type="subcellular location">
    <subcellularLocation>
        <location evidence="1">Membrane</location>
        <topology evidence="1">Multi-pass membrane protein</topology>
    </subcellularLocation>
</comment>
<dbReference type="InterPro" id="IPR027417">
    <property type="entry name" value="P-loop_NTPase"/>
</dbReference>
<evidence type="ECO:0000256" key="2">
    <source>
        <dbReference type="ARBA" id="ARBA00005814"/>
    </source>
</evidence>
<evidence type="ECO:0000256" key="6">
    <source>
        <dbReference type="ARBA" id="ARBA00022840"/>
    </source>
</evidence>
<organism evidence="12">
    <name type="scientific">Aceria tosichella</name>
    <name type="common">wheat curl mite</name>
    <dbReference type="NCBI Taxonomy" id="561515"/>
    <lineage>
        <taxon>Eukaryota</taxon>
        <taxon>Metazoa</taxon>
        <taxon>Ecdysozoa</taxon>
        <taxon>Arthropoda</taxon>
        <taxon>Chelicerata</taxon>
        <taxon>Arachnida</taxon>
        <taxon>Acari</taxon>
        <taxon>Acariformes</taxon>
        <taxon>Trombidiformes</taxon>
        <taxon>Prostigmata</taxon>
        <taxon>Eupodina</taxon>
        <taxon>Eriophyoidea</taxon>
        <taxon>Eriophyidae</taxon>
        <taxon>Eriophyinae</taxon>
        <taxon>Aceriini</taxon>
        <taxon>Aceria</taxon>
    </lineage>
</organism>
<feature type="compositionally biased region" description="Polar residues" evidence="9">
    <location>
        <begin position="725"/>
        <end position="746"/>
    </location>
</feature>
<evidence type="ECO:0000256" key="7">
    <source>
        <dbReference type="ARBA" id="ARBA00022989"/>
    </source>
</evidence>
<dbReference type="Gene3D" id="3.40.50.300">
    <property type="entry name" value="P-loop containing nucleotide triphosphate hydrolases"/>
    <property type="match status" value="1"/>
</dbReference>
<keyword evidence="4 10" id="KW-0812">Transmembrane</keyword>
<feature type="compositionally biased region" description="Low complexity" evidence="9">
    <location>
        <begin position="342"/>
        <end position="362"/>
    </location>
</feature>
<feature type="region of interest" description="Disordered" evidence="9">
    <location>
        <begin position="693"/>
        <end position="750"/>
    </location>
</feature>
<evidence type="ECO:0000256" key="9">
    <source>
        <dbReference type="SAM" id="MobiDB-lite"/>
    </source>
</evidence>
<dbReference type="GO" id="GO:0005524">
    <property type="term" value="F:ATP binding"/>
    <property type="evidence" value="ECO:0007669"/>
    <property type="project" value="UniProtKB-KW"/>
</dbReference>
<sequence length="1348" mass="148405">MSSIAQPANDDDKSATTSSSVAQQPLGDGSNEQSKKQQQQQQQQRQQPNAKKHWRASKDKKRTASSSSSSTSGGGCFRDNAGLVSQTVVVGRRKTSREQESDEIELLLAPESSQIESLENKETAHIDTRLTQQQQHQQVDILGASTARMVEELEANDASVAKTASIQHQDEQEHKQDQEEDQKSPLLAEQNFHIKMEMPSVAGKTDIANTVVDEHIALAAPAQVVIGTAGGADAIAKSKMEAEFGRKWSQCSATDSQASTSFGCSLASSVLNSSRRSSSICTGLEHNQQKSNNTKNKNNQHIDMTAGPNGTRKFLLDKLARKSSSIVDCFNLDNRAQPVKIQQQQQPLSSSSGSSSLDTNSSNIIGAHAHRSSHCNNRQHSSSAANMNRTISQSMLELDEACIPAKTRFEVSWRDLEFAYEPRSWPARANAWLSSSLGPLFGSKRPNQRSNLVLKRLSGGFKSNQLVAIIGPSGCGKTTLLQFLAGNNRAQCDQLRIRGLREPKVAYIGQDDALLPGLTARETLMYASRLQNTRAGFDHAQHIRPILNELGLLECAERNVSKLSGGQAKRVTIAQELLYPTNLLILDEVTSGLDASTSYSIVKLLKYLVSDQRYPMSIVMSIHQPSARLFAIFDQVYVMSDGCCLYEGGCEPAQINTYLAKFGLTCPPYHNIADYLIELACCTPADGDGNGNRIDDDEKIIDNDETESGSPASEKREAGNDWLLLTTSGARANGGRNTSSSPNQTKDSQHAIRGQMIDHQRKLQESHYHQDQDHWITSADGRTKLESHHKSQNGHQNGLKMNGLRHGELAGRQDYHDSNSTNLWSSSLYLAIEQARNRRPRPFWNHFQIHLSRSLLRIRRSYILTYLQLLTYILLGLQLATFYGPEIGRLSGCPRLPATLMSYVLASNSDSANSGGADADELALEVRRIQENMNFLLVAVMTATFAALEITVITFPMEAKTVKREWRNGWYRVSSYFMGRTLADLPFQLVFVMIFCLLVYVLTGQIGLTTWRFASFVATIVMTALVAQSFGFIFGAMFMDNLPAAVFTAPISIFPTLLFSGFFSRVSQIPAFYKPLTYLSHFRYAFDALLVSLYGFDRCNCDQANLDQYHASMRNETSSMREMFSYLFGASDCTPPPQQQQPITTTSSPQVDESLATRLAAAAAASSNSVSHDDLSAIQSSNSTLAAQVLETIQHNANQTATMAAHASGGASGVASFMKPIEDALLEGVFEQIAQRQNSSSSSLTTTGSVNDTLALATTDPANEADMSVMDRLAARFSTRLTTLLNKQSNFGHPMPTECRQFNSYLLTEFNLHDDDLIFGLVMLFIVVILTRLLCNCLLNITIATRVN</sequence>
<feature type="region of interest" description="Disordered" evidence="9">
    <location>
        <begin position="340"/>
        <end position="362"/>
    </location>
</feature>
<dbReference type="InterPro" id="IPR013525">
    <property type="entry name" value="ABC2_TM"/>
</dbReference>
<feature type="transmembrane region" description="Helical" evidence="10">
    <location>
        <begin position="977"/>
        <end position="1001"/>
    </location>
</feature>